<dbReference type="Proteomes" id="UP000031572">
    <property type="component" value="Unassembled WGS sequence"/>
</dbReference>
<dbReference type="AlphaFoldDB" id="A0A0C2BQD6"/>
<dbReference type="Pfam" id="PF11304">
    <property type="entry name" value="DUF3106"/>
    <property type="match status" value="1"/>
</dbReference>
<feature type="region of interest" description="Disordered" evidence="1">
    <location>
        <begin position="153"/>
        <end position="220"/>
    </location>
</feature>
<evidence type="ECO:0000256" key="2">
    <source>
        <dbReference type="SAM" id="SignalP"/>
    </source>
</evidence>
<evidence type="ECO:0000256" key="1">
    <source>
        <dbReference type="SAM" id="MobiDB-lite"/>
    </source>
</evidence>
<feature type="chain" id="PRO_5002146707" description="Transmembrane protein" evidence="2">
    <location>
        <begin position="33"/>
        <end position="220"/>
    </location>
</feature>
<keyword evidence="4" id="KW-1185">Reference proteome</keyword>
<name>A0A0C2BQD6_9BURK</name>
<dbReference type="RefSeq" id="WP_040040967.1">
    <property type="nucleotide sequence ID" value="NZ_JWJG01000028.1"/>
</dbReference>
<evidence type="ECO:0008006" key="5">
    <source>
        <dbReference type="Google" id="ProtNLM"/>
    </source>
</evidence>
<feature type="compositionally biased region" description="Low complexity" evidence="1">
    <location>
        <begin position="203"/>
        <end position="220"/>
    </location>
</feature>
<evidence type="ECO:0000313" key="3">
    <source>
        <dbReference type="EMBL" id="KIF82294.1"/>
    </source>
</evidence>
<feature type="signal peptide" evidence="2">
    <location>
        <begin position="1"/>
        <end position="32"/>
    </location>
</feature>
<dbReference type="STRING" id="709839.TSA66_18160"/>
<proteinExistence type="predicted"/>
<gene>
    <name evidence="3" type="ORF">TSA66_18160</name>
</gene>
<comment type="caution">
    <text evidence="3">The sequence shown here is derived from an EMBL/GenBank/DDBJ whole genome shotgun (WGS) entry which is preliminary data.</text>
</comment>
<dbReference type="InterPro" id="IPR021455">
    <property type="entry name" value="DUF3106"/>
</dbReference>
<dbReference type="EMBL" id="JWJG01000028">
    <property type="protein sequence ID" value="KIF82294.1"/>
    <property type="molecule type" value="Genomic_DNA"/>
</dbReference>
<organism evidence="3 4">
    <name type="scientific">Noviherbaspirillum autotrophicum</name>
    <dbReference type="NCBI Taxonomy" id="709839"/>
    <lineage>
        <taxon>Bacteria</taxon>
        <taxon>Pseudomonadati</taxon>
        <taxon>Pseudomonadota</taxon>
        <taxon>Betaproteobacteria</taxon>
        <taxon>Burkholderiales</taxon>
        <taxon>Oxalobacteraceae</taxon>
        <taxon>Noviherbaspirillum</taxon>
    </lineage>
</organism>
<evidence type="ECO:0000313" key="4">
    <source>
        <dbReference type="Proteomes" id="UP000031572"/>
    </source>
</evidence>
<sequence>MARPIVFSPGYPLRIMLIFGASLSLLAAAAQGADVSPQTTTASSSTAQPAANSAQELAKPLWSELSPAQQQALAPLANEWDKLDSLRKNKWLAIGNRYATMKPAEQQRMQERMHDWVKLTPEQRRIARESYARAKKLNPDQKSAQWEQYQQLPEEQKKKLAADAASKKRVATLPSNAAHPSHSKTVPPIKSAPKPVIERSVTPQAASQSALQASPPAQAN</sequence>
<reference evidence="3 4" key="1">
    <citation type="submission" date="2014-12" db="EMBL/GenBank/DDBJ databases">
        <title>Denitrispirillum autotrophicum gen. nov., sp. nov., Denitrifying, Facultatively Autotrophic Bacteria Isolated from Rice Paddy Soil.</title>
        <authorList>
            <person name="Ishii S."/>
            <person name="Ashida N."/>
            <person name="Ohno H."/>
            <person name="Otsuka S."/>
            <person name="Yokota A."/>
            <person name="Senoo K."/>
        </authorList>
    </citation>
    <scope>NUCLEOTIDE SEQUENCE [LARGE SCALE GENOMIC DNA]</scope>
    <source>
        <strain evidence="3 4">TSA66</strain>
    </source>
</reference>
<accession>A0A0C2BQD6</accession>
<dbReference type="OrthoDB" id="9796567at2"/>
<protein>
    <recommendedName>
        <fullName evidence="5">Transmembrane protein</fullName>
    </recommendedName>
</protein>
<keyword evidence="2" id="KW-0732">Signal</keyword>